<reference evidence="1 2" key="1">
    <citation type="submission" date="2015-11" db="EMBL/GenBank/DDBJ databases">
        <title>Genomes and virulence difference between two physiological races of Phytophthora nicotianae.</title>
        <authorList>
            <person name="Liu H."/>
            <person name="Ma X."/>
            <person name="Yu H."/>
            <person name="Fang D."/>
            <person name="Li Y."/>
            <person name="Wang X."/>
            <person name="Wang W."/>
            <person name="Dong Y."/>
            <person name="Xiao B."/>
        </authorList>
    </citation>
    <scope>NUCLEOTIDE SEQUENCE [LARGE SCALE GENOMIC DNA]</scope>
    <source>
        <strain evidence="2">race 1</strain>
    </source>
</reference>
<accession>A0A0W8DI89</accession>
<keyword evidence="1" id="KW-0675">Receptor</keyword>
<comment type="caution">
    <text evidence="1">The sequence shown here is derived from an EMBL/GenBank/DDBJ whole genome shotgun (WGS) entry which is preliminary data.</text>
</comment>
<dbReference type="EMBL" id="LNFP01000185">
    <property type="protein sequence ID" value="KUF96090.1"/>
    <property type="molecule type" value="Genomic_DNA"/>
</dbReference>
<dbReference type="GO" id="GO:0016301">
    <property type="term" value="F:kinase activity"/>
    <property type="evidence" value="ECO:0007669"/>
    <property type="project" value="UniProtKB-KW"/>
</dbReference>
<gene>
    <name evidence="1" type="ORF">AM588_10010040</name>
</gene>
<evidence type="ECO:0000313" key="1">
    <source>
        <dbReference type="EMBL" id="KUF96090.1"/>
    </source>
</evidence>
<proteinExistence type="predicted"/>
<protein>
    <submittedName>
        <fullName evidence="1">Receptor-interacting serine/threonine-protein kinase 4</fullName>
    </submittedName>
</protein>
<dbReference type="AlphaFoldDB" id="A0A0W8DI89"/>
<dbReference type="Proteomes" id="UP000054636">
    <property type="component" value="Unassembled WGS sequence"/>
</dbReference>
<organism evidence="1 2">
    <name type="scientific">Phytophthora nicotianae</name>
    <name type="common">Potato buckeye rot agent</name>
    <name type="synonym">Phytophthora parasitica</name>
    <dbReference type="NCBI Taxonomy" id="4792"/>
    <lineage>
        <taxon>Eukaryota</taxon>
        <taxon>Sar</taxon>
        <taxon>Stramenopiles</taxon>
        <taxon>Oomycota</taxon>
        <taxon>Peronosporomycetes</taxon>
        <taxon>Peronosporales</taxon>
        <taxon>Peronosporaceae</taxon>
        <taxon>Phytophthora</taxon>
    </lineage>
</organism>
<sequence length="133" mass="14839">MMRLKGAGFSAIANAFREREKRLGGGLPLLDFVEIVLPGLPRTKTAEEKATTVSALVDLFEDIDINGDGSWSLTNLQVSASMPVWSLLEHKVPPSSIDTNEIPNMLLKRVQLQLQFRILLLMHLQTLIPPEYD</sequence>
<evidence type="ECO:0000313" key="2">
    <source>
        <dbReference type="Proteomes" id="UP000054636"/>
    </source>
</evidence>
<name>A0A0W8DI89_PHYNI</name>
<keyword evidence="1" id="KW-0808">Transferase</keyword>
<keyword evidence="1" id="KW-0418">Kinase</keyword>